<accession>A0A658K8Z5</accession>
<gene>
    <name evidence="2" type="ORF">ALP66_101781</name>
</gene>
<protein>
    <submittedName>
        <fullName evidence="2">Type III effector Hrp-dependent outer protein</fullName>
    </submittedName>
</protein>
<evidence type="ECO:0000259" key="1">
    <source>
        <dbReference type="Pfam" id="PF17042"/>
    </source>
</evidence>
<dbReference type="Gene3D" id="3.40.980.20">
    <property type="entry name" value="Four-carbon acid sugar kinase, nucleotide binding domain"/>
    <property type="match status" value="1"/>
</dbReference>
<dbReference type="Pfam" id="PF17042">
    <property type="entry name" value="NBD_C"/>
    <property type="match status" value="1"/>
</dbReference>
<reference evidence="2 3" key="1">
    <citation type="submission" date="2018-08" db="EMBL/GenBank/DDBJ databases">
        <title>Recombination of ecologically and evolutionarily significant loci maintains genetic cohesion in the Pseudomonas syringae species complex.</title>
        <authorList>
            <person name="Dillon M."/>
            <person name="Thakur S."/>
            <person name="Almeida R.N.D."/>
            <person name="Weir B.S."/>
            <person name="Guttman D.S."/>
        </authorList>
    </citation>
    <scope>NUCLEOTIDE SEQUENCE [LARGE SCALE GENOMIC DNA]</scope>
    <source>
        <strain evidence="2 3">ICMP 7847</strain>
    </source>
</reference>
<dbReference type="AlphaFoldDB" id="A0A658K8Z5"/>
<evidence type="ECO:0000313" key="3">
    <source>
        <dbReference type="Proteomes" id="UP000270873"/>
    </source>
</evidence>
<sequence>MSNALAQWLTPALPHAGSVVATGGETARAILIAAGIKRLTLFGELATGVVLAEARLGKHTLNVVTKAGGFGNPDTLLTAWQMLHAPAATGTPFNEEASYV</sequence>
<feature type="domain" description="Four-carbon acid sugar kinase nucleotide binding" evidence="1">
    <location>
        <begin position="2"/>
        <end position="76"/>
    </location>
</feature>
<evidence type="ECO:0000313" key="2">
    <source>
        <dbReference type="EMBL" id="RMS43337.1"/>
    </source>
</evidence>
<proteinExistence type="predicted"/>
<dbReference type="EMBL" id="RBSP01000756">
    <property type="protein sequence ID" value="RMS43337.1"/>
    <property type="molecule type" value="Genomic_DNA"/>
</dbReference>
<organism evidence="2 3">
    <name type="scientific">Pseudomonas amygdali pv. photiniae</name>
    <dbReference type="NCBI Taxonomy" id="251724"/>
    <lineage>
        <taxon>Bacteria</taxon>
        <taxon>Pseudomonadati</taxon>
        <taxon>Pseudomonadota</taxon>
        <taxon>Gammaproteobacteria</taxon>
        <taxon>Pseudomonadales</taxon>
        <taxon>Pseudomonadaceae</taxon>
        <taxon>Pseudomonas</taxon>
        <taxon>Pseudomonas amygdali</taxon>
    </lineage>
</organism>
<dbReference type="InterPro" id="IPR031475">
    <property type="entry name" value="NBD_C"/>
</dbReference>
<dbReference type="SUPFAM" id="SSF142764">
    <property type="entry name" value="YgbK-like"/>
    <property type="match status" value="1"/>
</dbReference>
<dbReference type="InterPro" id="IPR042213">
    <property type="entry name" value="NBD_C_sf"/>
</dbReference>
<dbReference type="Proteomes" id="UP000270873">
    <property type="component" value="Unassembled WGS sequence"/>
</dbReference>
<name>A0A658K8Z5_PSEA0</name>
<comment type="caution">
    <text evidence="2">The sequence shown here is derived from an EMBL/GenBank/DDBJ whole genome shotgun (WGS) entry which is preliminary data.</text>
</comment>